<dbReference type="GO" id="GO:0006511">
    <property type="term" value="P:ubiquitin-dependent protein catabolic process"/>
    <property type="evidence" value="ECO:0007669"/>
    <property type="project" value="InterPro"/>
</dbReference>
<dbReference type="InterPro" id="IPR039948">
    <property type="entry name" value="ELC1"/>
</dbReference>
<proteinExistence type="inferred from homology"/>
<evidence type="ECO:0000313" key="6">
    <source>
        <dbReference type="Proteomes" id="UP001054837"/>
    </source>
</evidence>
<keyword evidence="6" id="KW-1185">Reference proteome</keyword>
<dbReference type="InterPro" id="IPR011333">
    <property type="entry name" value="SKP1/BTB/POZ_sf"/>
</dbReference>
<comment type="similarity">
    <text evidence="2">Belongs to the SKP1 family.</text>
</comment>
<dbReference type="Proteomes" id="UP001054837">
    <property type="component" value="Unassembled WGS sequence"/>
</dbReference>
<dbReference type="SUPFAM" id="SSF54695">
    <property type="entry name" value="POZ domain"/>
    <property type="match status" value="1"/>
</dbReference>
<comment type="caution">
    <text evidence="5">The sequence shown here is derived from an EMBL/GenBank/DDBJ whole genome shotgun (WGS) entry which is preliminary data.</text>
</comment>
<accession>A0AAV4U624</accession>
<organism evidence="5 6">
    <name type="scientific">Caerostris darwini</name>
    <dbReference type="NCBI Taxonomy" id="1538125"/>
    <lineage>
        <taxon>Eukaryota</taxon>
        <taxon>Metazoa</taxon>
        <taxon>Ecdysozoa</taxon>
        <taxon>Arthropoda</taxon>
        <taxon>Chelicerata</taxon>
        <taxon>Arachnida</taxon>
        <taxon>Araneae</taxon>
        <taxon>Araneomorphae</taxon>
        <taxon>Entelegynae</taxon>
        <taxon>Araneoidea</taxon>
        <taxon>Araneidae</taxon>
        <taxon>Caerostris</taxon>
    </lineage>
</organism>
<evidence type="ECO:0000256" key="2">
    <source>
        <dbReference type="ARBA" id="ARBA00009993"/>
    </source>
</evidence>
<gene>
    <name evidence="5" type="primary">ELOC</name>
    <name evidence="5" type="ORF">CDAR_309031</name>
</gene>
<dbReference type="PANTHER" id="PTHR20648">
    <property type="entry name" value="ELONGIN-C"/>
    <property type="match status" value="1"/>
</dbReference>
<dbReference type="GO" id="GO:0005634">
    <property type="term" value="C:nucleus"/>
    <property type="evidence" value="ECO:0007669"/>
    <property type="project" value="UniProtKB-SubCell"/>
</dbReference>
<dbReference type="AlphaFoldDB" id="A0AAV4U624"/>
<dbReference type="InterPro" id="IPR001232">
    <property type="entry name" value="SKP1-like"/>
</dbReference>
<evidence type="ECO:0000256" key="4">
    <source>
        <dbReference type="ARBA" id="ARBA00023242"/>
    </source>
</evidence>
<dbReference type="EMBL" id="BPLQ01010738">
    <property type="protein sequence ID" value="GIY53085.1"/>
    <property type="molecule type" value="Genomic_DNA"/>
</dbReference>
<sequence>MSASKYGGCEGSDSTYVKLIACDGHEFILKRKYAVVSSVIRDRLSRIAAEGANEIRLEHFQPDMLEEICLYLMYKSFYQNRSYIPDFHIDGEIAYDLLLAAGYLDLV</sequence>
<reference evidence="5 6" key="1">
    <citation type="submission" date="2021-06" db="EMBL/GenBank/DDBJ databases">
        <title>Caerostris darwini draft genome.</title>
        <authorList>
            <person name="Kono N."/>
            <person name="Arakawa K."/>
        </authorList>
    </citation>
    <scope>NUCLEOTIDE SEQUENCE [LARGE SCALE GENOMIC DNA]</scope>
</reference>
<evidence type="ECO:0000313" key="5">
    <source>
        <dbReference type="EMBL" id="GIY53085.1"/>
    </source>
</evidence>
<name>A0AAV4U624_9ARAC</name>
<dbReference type="Gene3D" id="3.30.710.10">
    <property type="entry name" value="Potassium Channel Kv1.1, Chain A"/>
    <property type="match status" value="1"/>
</dbReference>
<dbReference type="FunFam" id="3.30.710.10:FF:000035">
    <property type="entry name" value="Elongin C transcription elongation factor"/>
    <property type="match status" value="1"/>
</dbReference>
<protein>
    <recommendedName>
        <fullName evidence="3">Elongin-C</fullName>
    </recommendedName>
</protein>
<keyword evidence="4" id="KW-0539">Nucleus</keyword>
<evidence type="ECO:0000256" key="3">
    <source>
        <dbReference type="ARBA" id="ARBA00021347"/>
    </source>
</evidence>
<evidence type="ECO:0000256" key="1">
    <source>
        <dbReference type="ARBA" id="ARBA00004123"/>
    </source>
</evidence>
<dbReference type="SMART" id="SM00512">
    <property type="entry name" value="Skp1"/>
    <property type="match status" value="1"/>
</dbReference>
<comment type="subcellular location">
    <subcellularLocation>
        <location evidence="1">Nucleus</location>
    </subcellularLocation>
</comment>